<name>A0A6J5LAJ8_9CAUD</name>
<reference evidence="1" key="1">
    <citation type="submission" date="2020-04" db="EMBL/GenBank/DDBJ databases">
        <authorList>
            <person name="Chiriac C."/>
            <person name="Salcher M."/>
            <person name="Ghai R."/>
            <person name="Kavagutti S V."/>
        </authorList>
    </citation>
    <scope>NUCLEOTIDE SEQUENCE</scope>
</reference>
<protein>
    <submittedName>
        <fullName evidence="1">Phage head morphogenesis domain containing protein</fullName>
    </submittedName>
</protein>
<evidence type="ECO:0000313" key="1">
    <source>
        <dbReference type="EMBL" id="CAB4130442.1"/>
    </source>
</evidence>
<sequence length="385" mass="41937">MAASRLGAIQHSPFRRLAHARLPPAALIFKKATLGDIEELLQGFDDDLTSAVLQALTAQQAAVDIDLIATALETGDVGKVLAILDLPETLAPLAGIQTAIHTGITAAGAAAAVEVSRAIGGVKFMFNTLNPRLVRWLQVYSLGLIREITDKTKEGVRQYLTAGIKAGDNPKTVARDIKGIIGLTDRQAQAVANYRKELSDFHNKTSAGGYGLGNKIDRVNGTQVLRLGPDGKPKDGITARRLRDFRFDGQLKGAISSGKPLSQAQIDKMVAAYQRKYLAYRARTIARTEAIRTNNMGIQDAWQQAIDKGLVNEDLVRKIWIVAKDERLCLHCAPIPSMNPPKGIRHAQSFKTPDGPTLIPPLHPNCRCTIFYRVYEPIQLQGEGQ</sequence>
<proteinExistence type="predicted"/>
<dbReference type="EMBL" id="LR796238">
    <property type="protein sequence ID" value="CAB4130442.1"/>
    <property type="molecule type" value="Genomic_DNA"/>
</dbReference>
<accession>A0A6J5LAJ8</accession>
<organism evidence="1">
    <name type="scientific">uncultured Caudovirales phage</name>
    <dbReference type="NCBI Taxonomy" id="2100421"/>
    <lineage>
        <taxon>Viruses</taxon>
        <taxon>Duplodnaviria</taxon>
        <taxon>Heunggongvirae</taxon>
        <taxon>Uroviricota</taxon>
        <taxon>Caudoviricetes</taxon>
        <taxon>Peduoviridae</taxon>
        <taxon>Maltschvirus</taxon>
        <taxon>Maltschvirus maltsch</taxon>
    </lineage>
</organism>
<gene>
    <name evidence="1" type="ORF">UFOVP119_66</name>
</gene>